<feature type="domain" description="3-hydroxyisobutyrate dehydrogenase-like NAD-binding" evidence="4">
    <location>
        <begin position="165"/>
        <end position="286"/>
    </location>
</feature>
<reference evidence="6" key="1">
    <citation type="journal article" date="2019" name="Int. J. Syst. Evol. Microbiol.">
        <title>The Global Catalogue of Microorganisms (GCM) 10K type strain sequencing project: providing services to taxonomists for standard genome sequencing and annotation.</title>
        <authorList>
            <consortium name="The Broad Institute Genomics Platform"/>
            <consortium name="The Broad Institute Genome Sequencing Center for Infectious Disease"/>
            <person name="Wu L."/>
            <person name="Ma J."/>
        </authorList>
    </citation>
    <scope>NUCLEOTIDE SEQUENCE [LARGE SCALE GENOMIC DNA]</scope>
    <source>
        <strain evidence="6">CECT 7131</strain>
    </source>
</reference>
<dbReference type="InterPro" id="IPR008927">
    <property type="entry name" value="6-PGluconate_DH-like_C_sf"/>
</dbReference>
<accession>A0ABT8A4G2</accession>
<evidence type="ECO:0000259" key="3">
    <source>
        <dbReference type="Pfam" id="PF03446"/>
    </source>
</evidence>
<dbReference type="Gene3D" id="1.10.1040.10">
    <property type="entry name" value="N-(1-d-carboxylethyl)-l-norvaline Dehydrogenase, domain 2"/>
    <property type="match status" value="1"/>
</dbReference>
<dbReference type="SUPFAM" id="SSF51735">
    <property type="entry name" value="NAD(P)-binding Rossmann-fold domains"/>
    <property type="match status" value="1"/>
</dbReference>
<keyword evidence="6" id="KW-1185">Reference proteome</keyword>
<feature type="domain" description="6-phosphogluconate dehydrogenase NADP-binding" evidence="3">
    <location>
        <begin position="3"/>
        <end position="162"/>
    </location>
</feature>
<evidence type="ECO:0000313" key="5">
    <source>
        <dbReference type="EMBL" id="MDN3564667.1"/>
    </source>
</evidence>
<dbReference type="Pfam" id="PF03446">
    <property type="entry name" value="NAD_binding_2"/>
    <property type="match status" value="1"/>
</dbReference>
<dbReference type="Pfam" id="PF14833">
    <property type="entry name" value="NAD_binding_11"/>
    <property type="match status" value="1"/>
</dbReference>
<proteinExistence type="predicted"/>
<dbReference type="InterPro" id="IPR029154">
    <property type="entry name" value="HIBADH-like_NADP-bd"/>
</dbReference>
<gene>
    <name evidence="5" type="ORF">QWZ14_09850</name>
</gene>
<dbReference type="PANTHER" id="PTHR43580:SF2">
    <property type="entry name" value="CYTOKINE-LIKE NUCLEAR FACTOR N-PAC"/>
    <property type="match status" value="1"/>
</dbReference>
<protein>
    <submittedName>
        <fullName evidence="5">NAD(P)-dependent oxidoreductase</fullName>
        <ecNumber evidence="5">1.1.-.-</ecNumber>
    </submittedName>
</protein>
<dbReference type="PIRSF" id="PIRSF000103">
    <property type="entry name" value="HIBADH"/>
    <property type="match status" value="1"/>
</dbReference>
<organism evidence="5 6">
    <name type="scientific">Paeniroseomonas aquatica</name>
    <dbReference type="NCBI Taxonomy" id="373043"/>
    <lineage>
        <taxon>Bacteria</taxon>
        <taxon>Pseudomonadati</taxon>
        <taxon>Pseudomonadota</taxon>
        <taxon>Alphaproteobacteria</taxon>
        <taxon>Acetobacterales</taxon>
        <taxon>Acetobacteraceae</taxon>
        <taxon>Paeniroseomonas</taxon>
    </lineage>
</organism>
<evidence type="ECO:0000256" key="2">
    <source>
        <dbReference type="ARBA" id="ARBA00023027"/>
    </source>
</evidence>
<dbReference type="InterPro" id="IPR013328">
    <property type="entry name" value="6PGD_dom2"/>
</dbReference>
<dbReference type="Proteomes" id="UP001529369">
    <property type="component" value="Unassembled WGS sequence"/>
</dbReference>
<name>A0ABT8A4G2_9PROT</name>
<dbReference type="PANTHER" id="PTHR43580">
    <property type="entry name" value="OXIDOREDUCTASE GLYR1-RELATED"/>
    <property type="match status" value="1"/>
</dbReference>
<dbReference type="RefSeq" id="WP_290316471.1">
    <property type="nucleotide sequence ID" value="NZ_JAUFPN010000108.1"/>
</dbReference>
<evidence type="ECO:0000313" key="6">
    <source>
        <dbReference type="Proteomes" id="UP001529369"/>
    </source>
</evidence>
<dbReference type="InterPro" id="IPR006115">
    <property type="entry name" value="6PGDH_NADP-bd"/>
</dbReference>
<dbReference type="EC" id="1.1.-.-" evidence="5"/>
<dbReference type="GO" id="GO:0016491">
    <property type="term" value="F:oxidoreductase activity"/>
    <property type="evidence" value="ECO:0007669"/>
    <property type="project" value="UniProtKB-KW"/>
</dbReference>
<dbReference type="InterPro" id="IPR036291">
    <property type="entry name" value="NAD(P)-bd_dom_sf"/>
</dbReference>
<sequence length="296" mass="30178">MARIGIAGLGRMGAALAARLLETGNAVTVWNRSAEKCAPLAAAGATLAESPAALAGAVEVIVTVLTDAAAVEAVYAGPQGILAADLTGRLVIEMSTLRPEAPQALAPRVEARGGAFVECPVGGTTAPARQGRLLGLAAGRAEDVARARPLLEQLCRRIEHVGPIGAGASMKLAINLPLALYYQTLGEAVTLCAHLGHDPAWLMELFGDTTGGANVLKIRGGTIARALQGADLGATAFDIDGIRKDLRAMLAEASARGARLPMTETALTAYDSAAAAGWGGRDGSAMPAFWPGRTIT</sequence>
<keyword evidence="1 5" id="KW-0560">Oxidoreductase</keyword>
<dbReference type="Gene3D" id="3.40.50.720">
    <property type="entry name" value="NAD(P)-binding Rossmann-like Domain"/>
    <property type="match status" value="1"/>
</dbReference>
<keyword evidence="2" id="KW-0520">NAD</keyword>
<dbReference type="InterPro" id="IPR015815">
    <property type="entry name" value="HIBADH-related"/>
</dbReference>
<dbReference type="EMBL" id="JAUFPN010000108">
    <property type="protein sequence ID" value="MDN3564667.1"/>
    <property type="molecule type" value="Genomic_DNA"/>
</dbReference>
<dbReference type="InterPro" id="IPR051265">
    <property type="entry name" value="HIBADH-related_NP60_sf"/>
</dbReference>
<evidence type="ECO:0000259" key="4">
    <source>
        <dbReference type="Pfam" id="PF14833"/>
    </source>
</evidence>
<evidence type="ECO:0000256" key="1">
    <source>
        <dbReference type="ARBA" id="ARBA00023002"/>
    </source>
</evidence>
<comment type="caution">
    <text evidence="5">The sequence shown here is derived from an EMBL/GenBank/DDBJ whole genome shotgun (WGS) entry which is preliminary data.</text>
</comment>
<dbReference type="SUPFAM" id="SSF48179">
    <property type="entry name" value="6-phosphogluconate dehydrogenase C-terminal domain-like"/>
    <property type="match status" value="1"/>
</dbReference>